<dbReference type="Gene3D" id="3.90.70.10">
    <property type="entry name" value="Cysteine proteinases"/>
    <property type="match status" value="1"/>
</dbReference>
<dbReference type="EMBL" id="LCJQ01000012">
    <property type="protein sequence ID" value="KKT81335.1"/>
    <property type="molecule type" value="Genomic_DNA"/>
</dbReference>
<gene>
    <name evidence="2" type="ORF">UW78_C0012G0012</name>
</gene>
<feature type="domain" description="Peptidase C39-like" evidence="1">
    <location>
        <begin position="68"/>
        <end position="212"/>
    </location>
</feature>
<evidence type="ECO:0000313" key="3">
    <source>
        <dbReference type="Proteomes" id="UP000034595"/>
    </source>
</evidence>
<dbReference type="InterPro" id="IPR039564">
    <property type="entry name" value="Peptidase_C39-like"/>
</dbReference>
<dbReference type="Proteomes" id="UP000034595">
    <property type="component" value="Unassembled WGS sequence"/>
</dbReference>
<proteinExistence type="predicted"/>
<comment type="caution">
    <text evidence="2">The sequence shown here is derived from an EMBL/GenBank/DDBJ whole genome shotgun (WGS) entry which is preliminary data.</text>
</comment>
<reference evidence="2 3" key="1">
    <citation type="journal article" date="2015" name="Nature">
        <title>rRNA introns, odd ribosomes, and small enigmatic genomes across a large radiation of phyla.</title>
        <authorList>
            <person name="Brown C.T."/>
            <person name="Hug L.A."/>
            <person name="Thomas B.C."/>
            <person name="Sharon I."/>
            <person name="Castelle C.J."/>
            <person name="Singh A."/>
            <person name="Wilkins M.J."/>
            <person name="Williams K.H."/>
            <person name="Banfield J.F."/>
        </authorList>
    </citation>
    <scope>NUCLEOTIDE SEQUENCE [LARGE SCALE GENOMIC DNA]</scope>
</reference>
<accession>A0A0G1KCP4</accession>
<evidence type="ECO:0000313" key="2">
    <source>
        <dbReference type="EMBL" id="KKT81335.1"/>
    </source>
</evidence>
<evidence type="ECO:0000259" key="1">
    <source>
        <dbReference type="Pfam" id="PF13529"/>
    </source>
</evidence>
<dbReference type="Pfam" id="PF13529">
    <property type="entry name" value="Peptidase_C39_2"/>
    <property type="match status" value="1"/>
</dbReference>
<name>A0A0G1KCP4_9BACT</name>
<organism evidence="2 3">
    <name type="scientific">Candidatus Azambacteria bacterium GW2011_GWA1_44_9</name>
    <dbReference type="NCBI Taxonomy" id="1618610"/>
    <lineage>
        <taxon>Bacteria</taxon>
        <taxon>Candidatus Azamiibacteriota</taxon>
    </lineage>
</organism>
<sequence length="250" mass="28176">MPKRILSILLSLLIISMASVFVFGKIDPFFRFFHLPLPSAVPYNEIQTATPGPKPATSTTVLVKEVNLDIPFTSQAPRQNWDQPYQDFCEEASVLMAVQYIRGESIPNADFADEKMLAIMNFEIKKFGYYKDTNIEEVAIIFREFYGIKEVRVVYNPTTEDIKKALIQKKAVVAPAAGRQLHNPYFTPPGPLYHMLVIKGFTKDGNFITNDPGTRRGANFIYKPDVLMNAIHDWNGGDVENGQKVILVVG</sequence>
<protein>
    <recommendedName>
        <fullName evidence="1">Peptidase C39-like domain-containing protein</fullName>
    </recommendedName>
</protein>
<dbReference type="AlphaFoldDB" id="A0A0G1KCP4"/>